<evidence type="ECO:0000256" key="2">
    <source>
        <dbReference type="SAM" id="SignalP"/>
    </source>
</evidence>
<protein>
    <submittedName>
        <fullName evidence="3">Uncharacterized protein</fullName>
    </submittedName>
</protein>
<dbReference type="Proteomes" id="UP001460270">
    <property type="component" value="Unassembled WGS sequence"/>
</dbReference>
<sequence>MFIESTTVAVLVSLETVLGKLFVHVYETTTDSQILACESAVRGVVRSCLSCSAPLVCRAFHTFAGKTSFLGCSWDSKRHSSAAPRTLHTCCCSPVMSFSAETLCLLKLARMPYQALRTEPHCRVTYVWVNHLGTGPKAKTQTLDFEPRSVQKEREKERERRREREIERGKGGKEREKERDRGRKREKREGRGAEREKREKKSKRDERKRDRKRKRDERIERGRRERGGRDRERKREREKGRKGERERWDKEKERGER</sequence>
<gene>
    <name evidence="3" type="ORF">WMY93_012855</name>
</gene>
<evidence type="ECO:0000313" key="4">
    <source>
        <dbReference type="Proteomes" id="UP001460270"/>
    </source>
</evidence>
<feature type="chain" id="PRO_5043631676" evidence="2">
    <location>
        <begin position="20"/>
        <end position="257"/>
    </location>
</feature>
<feature type="compositionally biased region" description="Basic and acidic residues" evidence="1">
    <location>
        <begin position="145"/>
        <end position="208"/>
    </location>
</feature>
<reference evidence="4" key="1">
    <citation type="submission" date="2024-04" db="EMBL/GenBank/DDBJ databases">
        <title>Salinicola lusitanus LLJ914,a marine bacterium isolated from the Okinawa Trough.</title>
        <authorList>
            <person name="Li J."/>
        </authorList>
    </citation>
    <scope>NUCLEOTIDE SEQUENCE [LARGE SCALE GENOMIC DNA]</scope>
</reference>
<comment type="caution">
    <text evidence="3">The sequence shown here is derived from an EMBL/GenBank/DDBJ whole genome shotgun (WGS) entry which is preliminary data.</text>
</comment>
<feature type="compositionally biased region" description="Basic and acidic residues" evidence="1">
    <location>
        <begin position="216"/>
        <end position="257"/>
    </location>
</feature>
<feature type="signal peptide" evidence="2">
    <location>
        <begin position="1"/>
        <end position="19"/>
    </location>
</feature>
<dbReference type="EMBL" id="JBBPFD010000009">
    <property type="protein sequence ID" value="KAK7912644.1"/>
    <property type="molecule type" value="Genomic_DNA"/>
</dbReference>
<name>A0AAW0P4F6_9GOBI</name>
<proteinExistence type="predicted"/>
<keyword evidence="4" id="KW-1185">Reference proteome</keyword>
<organism evidence="3 4">
    <name type="scientific">Mugilogobius chulae</name>
    <name type="common">yellowstripe goby</name>
    <dbReference type="NCBI Taxonomy" id="88201"/>
    <lineage>
        <taxon>Eukaryota</taxon>
        <taxon>Metazoa</taxon>
        <taxon>Chordata</taxon>
        <taxon>Craniata</taxon>
        <taxon>Vertebrata</taxon>
        <taxon>Euteleostomi</taxon>
        <taxon>Actinopterygii</taxon>
        <taxon>Neopterygii</taxon>
        <taxon>Teleostei</taxon>
        <taxon>Neoteleostei</taxon>
        <taxon>Acanthomorphata</taxon>
        <taxon>Gobiaria</taxon>
        <taxon>Gobiiformes</taxon>
        <taxon>Gobioidei</taxon>
        <taxon>Gobiidae</taxon>
        <taxon>Gobionellinae</taxon>
        <taxon>Mugilogobius</taxon>
    </lineage>
</organism>
<evidence type="ECO:0000256" key="1">
    <source>
        <dbReference type="SAM" id="MobiDB-lite"/>
    </source>
</evidence>
<accession>A0AAW0P4F6</accession>
<keyword evidence="2" id="KW-0732">Signal</keyword>
<feature type="region of interest" description="Disordered" evidence="1">
    <location>
        <begin position="137"/>
        <end position="257"/>
    </location>
</feature>
<evidence type="ECO:0000313" key="3">
    <source>
        <dbReference type="EMBL" id="KAK7912644.1"/>
    </source>
</evidence>
<dbReference type="AlphaFoldDB" id="A0AAW0P4F6"/>